<dbReference type="OrthoDB" id="9805177at2"/>
<dbReference type="PANTHER" id="PTHR30246:SF1">
    <property type="entry name" value="2-DEHYDRO-3-DEOXY-6-PHOSPHOGALACTONATE ALDOLASE-RELATED"/>
    <property type="match status" value="1"/>
</dbReference>
<comment type="pathway">
    <text evidence="2">Carbohydrate acid metabolism; 2-dehydro-3-deoxy-D-gluconate degradation; D-glyceraldehyde 3-phosphate and pyruvate from 2-dehydro-3-deoxy-D-gluconate: step 2/2.</text>
</comment>
<protein>
    <recommendedName>
        <fullName evidence="5">2-dehydro-3-deoxy-phosphogluconate aldolase</fullName>
        <ecNumber evidence="5">4.1.2.14</ecNumber>
    </recommendedName>
</protein>
<dbReference type="Pfam" id="PF01081">
    <property type="entry name" value="Aldolase"/>
    <property type="match status" value="1"/>
</dbReference>
<comment type="catalytic activity">
    <reaction evidence="1">
        <text>2-dehydro-3-deoxy-6-phospho-D-gluconate = D-glyceraldehyde 3-phosphate + pyruvate</text>
        <dbReference type="Rhea" id="RHEA:17089"/>
        <dbReference type="ChEBI" id="CHEBI:15361"/>
        <dbReference type="ChEBI" id="CHEBI:57569"/>
        <dbReference type="ChEBI" id="CHEBI:59776"/>
        <dbReference type="EC" id="4.1.2.14"/>
    </reaction>
</comment>
<dbReference type="InterPro" id="IPR031338">
    <property type="entry name" value="KDPG/KHG_AS_2"/>
</dbReference>
<dbReference type="EMBL" id="QEQK01000001">
    <property type="protein sequence ID" value="PWN57809.1"/>
    <property type="molecule type" value="Genomic_DNA"/>
</dbReference>
<evidence type="ECO:0000256" key="1">
    <source>
        <dbReference type="ARBA" id="ARBA00000654"/>
    </source>
</evidence>
<dbReference type="PANTHER" id="PTHR30246">
    <property type="entry name" value="2-KETO-3-DEOXY-6-PHOSPHOGLUCONATE ALDOLASE"/>
    <property type="match status" value="1"/>
</dbReference>
<dbReference type="NCBIfam" id="NF004325">
    <property type="entry name" value="PRK05718.1"/>
    <property type="match status" value="1"/>
</dbReference>
<proteinExistence type="inferred from homology"/>
<dbReference type="RefSeq" id="WP_109718666.1">
    <property type="nucleotide sequence ID" value="NZ_QEQK01000001.1"/>
</dbReference>
<reference evidence="10 11" key="1">
    <citation type="submission" date="2018-05" db="EMBL/GenBank/DDBJ databases">
        <title>Abyssibacter profundi OUC007T gen. nov., sp. nov, a marine bacterium isolated from seawater of the Mariana Trench.</title>
        <authorList>
            <person name="Zhou S."/>
        </authorList>
    </citation>
    <scope>NUCLEOTIDE SEQUENCE [LARGE SCALE GENOMIC DNA]</scope>
    <source>
        <strain evidence="10 11">OUC007</strain>
    </source>
</reference>
<dbReference type="Gene3D" id="3.20.20.70">
    <property type="entry name" value="Aldolase class I"/>
    <property type="match status" value="1"/>
</dbReference>
<dbReference type="Proteomes" id="UP000251800">
    <property type="component" value="Unassembled WGS sequence"/>
</dbReference>
<keyword evidence="6 10" id="KW-0456">Lyase</keyword>
<dbReference type="NCBIfam" id="TIGR01182">
    <property type="entry name" value="eda"/>
    <property type="match status" value="1"/>
</dbReference>
<evidence type="ECO:0000256" key="2">
    <source>
        <dbReference type="ARBA" id="ARBA00004736"/>
    </source>
</evidence>
<gene>
    <name evidence="10" type="ORF">DEH80_01335</name>
</gene>
<evidence type="ECO:0000313" key="10">
    <source>
        <dbReference type="EMBL" id="PWN57809.1"/>
    </source>
</evidence>
<evidence type="ECO:0000256" key="7">
    <source>
        <dbReference type="ARBA" id="ARBA00023270"/>
    </source>
</evidence>
<keyword evidence="8" id="KW-0119">Carbohydrate metabolism</keyword>
<sequence>MTLMELLHAAPVIPVLVIESPDDAVPLAEALVSGGLPNLEITLRTPAALTAIERIARQVPDARVGVGTVRSDADIRAAWDAGASFAVSPGLPPSLRAIEHPIPLLPGVMTPTEVMTAYELGFHAMKLFPAKLAGGSDFLRAIAGPIPDAVFCPTGGIREEDLPRYLALPNVACVGGTWMAPADALARKDWGLIETLARRAVQIAHDEPTTTGQAAGVQPQAGEEDPGAALETLR</sequence>
<evidence type="ECO:0000256" key="6">
    <source>
        <dbReference type="ARBA" id="ARBA00023239"/>
    </source>
</evidence>
<dbReference type="PROSITE" id="PS00159">
    <property type="entry name" value="ALDOLASE_KDPG_KHG_1"/>
    <property type="match status" value="1"/>
</dbReference>
<evidence type="ECO:0000256" key="8">
    <source>
        <dbReference type="ARBA" id="ARBA00023277"/>
    </source>
</evidence>
<evidence type="ECO:0000256" key="9">
    <source>
        <dbReference type="SAM" id="MobiDB-lite"/>
    </source>
</evidence>
<dbReference type="InterPro" id="IPR031337">
    <property type="entry name" value="KDPG/KHG_AS_1"/>
</dbReference>
<comment type="caution">
    <text evidence="10">The sequence shown here is derived from an EMBL/GenBank/DDBJ whole genome shotgun (WGS) entry which is preliminary data.</text>
</comment>
<dbReference type="CDD" id="cd00452">
    <property type="entry name" value="KDPG_aldolase"/>
    <property type="match status" value="1"/>
</dbReference>
<evidence type="ECO:0000313" key="11">
    <source>
        <dbReference type="Proteomes" id="UP000251800"/>
    </source>
</evidence>
<name>A0A363UQN1_9GAMM</name>
<keyword evidence="11" id="KW-1185">Reference proteome</keyword>
<evidence type="ECO:0000256" key="5">
    <source>
        <dbReference type="ARBA" id="ARBA00013063"/>
    </source>
</evidence>
<evidence type="ECO:0000256" key="4">
    <source>
        <dbReference type="ARBA" id="ARBA00011233"/>
    </source>
</evidence>
<dbReference type="InterPro" id="IPR000887">
    <property type="entry name" value="Aldlse_KDPG_KHG"/>
</dbReference>
<organism evidence="10 11">
    <name type="scientific">Abyssibacter profundi</name>
    <dbReference type="NCBI Taxonomy" id="2182787"/>
    <lineage>
        <taxon>Bacteria</taxon>
        <taxon>Pseudomonadati</taxon>
        <taxon>Pseudomonadota</taxon>
        <taxon>Gammaproteobacteria</taxon>
        <taxon>Chromatiales</taxon>
        <taxon>Oceanococcaceae</taxon>
        <taxon>Abyssibacter</taxon>
    </lineage>
</organism>
<dbReference type="AlphaFoldDB" id="A0A363UQN1"/>
<dbReference type="EC" id="4.1.2.14" evidence="5"/>
<dbReference type="GO" id="GO:0008675">
    <property type="term" value="F:2-dehydro-3-deoxy-phosphogluconate aldolase activity"/>
    <property type="evidence" value="ECO:0007669"/>
    <property type="project" value="UniProtKB-EC"/>
</dbReference>
<evidence type="ECO:0000256" key="3">
    <source>
        <dbReference type="ARBA" id="ARBA00006906"/>
    </source>
</evidence>
<comment type="similarity">
    <text evidence="3">Belongs to the KHG/KDPG aldolase family.</text>
</comment>
<feature type="region of interest" description="Disordered" evidence="9">
    <location>
        <begin position="207"/>
        <end position="234"/>
    </location>
</feature>
<keyword evidence="7" id="KW-0704">Schiff base</keyword>
<dbReference type="SUPFAM" id="SSF51569">
    <property type="entry name" value="Aldolase"/>
    <property type="match status" value="1"/>
</dbReference>
<comment type="subunit">
    <text evidence="4">Homotrimer.</text>
</comment>
<dbReference type="InterPro" id="IPR013785">
    <property type="entry name" value="Aldolase_TIM"/>
</dbReference>
<accession>A0A363UQN1</accession>
<dbReference type="PROSITE" id="PS00160">
    <property type="entry name" value="ALDOLASE_KDPG_KHG_2"/>
    <property type="match status" value="1"/>
</dbReference>